<evidence type="ECO:0000313" key="2">
    <source>
        <dbReference type="Proteomes" id="UP000585905"/>
    </source>
</evidence>
<comment type="caution">
    <text evidence="1">The sequence shown here is derived from an EMBL/GenBank/DDBJ whole genome shotgun (WGS) entry which is preliminary data.</text>
</comment>
<proteinExistence type="predicted"/>
<dbReference type="Proteomes" id="UP000585905">
    <property type="component" value="Unassembled WGS sequence"/>
</dbReference>
<organism evidence="1 2">
    <name type="scientific">Microcella alkalica</name>
    <dbReference type="NCBI Taxonomy" id="355930"/>
    <lineage>
        <taxon>Bacteria</taxon>
        <taxon>Bacillati</taxon>
        <taxon>Actinomycetota</taxon>
        <taxon>Actinomycetes</taxon>
        <taxon>Micrococcales</taxon>
        <taxon>Microbacteriaceae</taxon>
        <taxon>Microcella</taxon>
    </lineage>
</organism>
<evidence type="ECO:0000313" key="1">
    <source>
        <dbReference type="EMBL" id="MBA8848145.1"/>
    </source>
</evidence>
<keyword evidence="2" id="KW-1185">Reference proteome</keyword>
<name>A0A839EFP8_9MICO</name>
<sequence length="252" mass="27720">MMQQLSRKNTIVLLTAAVRPRAAGPLAVSDPQERLGQYRQSLLRWSSLLEVSAAEIHVVETTGSAGLGLLSLVPQPLRSRIEVISCEVDREAERRGKGAAEFHAIEKYMGSASAPDGDTTLYKVTGRLFVRNAMECITPLAQEEIRIRMTLDRTFADSRFFGASSLLWRTLLADISSKMNDEKSMIAEVVLAAEVAHAAAIGDILISRFPRRPVFEGKSGSTGEIYRQTPVRDSLLAPLEKVLARLASRKQV</sequence>
<accession>A0A839EFP8</accession>
<gene>
    <name evidence="1" type="ORF">FHX53_001744</name>
</gene>
<reference evidence="1 2" key="1">
    <citation type="submission" date="2020-07" db="EMBL/GenBank/DDBJ databases">
        <title>Sequencing the genomes of 1000 actinobacteria strains.</title>
        <authorList>
            <person name="Klenk H.-P."/>
        </authorList>
    </citation>
    <scope>NUCLEOTIDE SEQUENCE [LARGE SCALE GENOMIC DNA]</scope>
    <source>
        <strain evidence="1 2">DSM 19663</strain>
    </source>
</reference>
<dbReference type="RefSeq" id="WP_182490956.1">
    <property type="nucleotide sequence ID" value="NZ_BAAAOV010000016.1"/>
</dbReference>
<protein>
    <submittedName>
        <fullName evidence="1">Uncharacterized protein</fullName>
    </submittedName>
</protein>
<dbReference type="AlphaFoldDB" id="A0A839EFP8"/>
<dbReference type="EMBL" id="JACGWX010000004">
    <property type="protein sequence ID" value="MBA8848145.1"/>
    <property type="molecule type" value="Genomic_DNA"/>
</dbReference>